<dbReference type="Gene3D" id="3.30.830.10">
    <property type="entry name" value="Metalloenzyme, LuxS/M16 peptidase-like"/>
    <property type="match status" value="4"/>
</dbReference>
<dbReference type="RefSeq" id="WP_066736495.1">
    <property type="nucleotide sequence ID" value="NZ_JAJCIQ010000002.1"/>
</dbReference>
<dbReference type="Proteomes" id="UP001299546">
    <property type="component" value="Unassembled WGS sequence"/>
</dbReference>
<evidence type="ECO:0000313" key="3">
    <source>
        <dbReference type="Proteomes" id="UP001299546"/>
    </source>
</evidence>
<dbReference type="Pfam" id="PF00675">
    <property type="entry name" value="Peptidase_M16"/>
    <property type="match status" value="1"/>
</dbReference>
<dbReference type="Pfam" id="PF22516">
    <property type="entry name" value="PreP_C"/>
    <property type="match status" value="1"/>
</dbReference>
<dbReference type="Pfam" id="PF05193">
    <property type="entry name" value="Peptidase_M16_C"/>
    <property type="match status" value="1"/>
</dbReference>
<dbReference type="InterPro" id="IPR007863">
    <property type="entry name" value="Peptidase_M16_C"/>
</dbReference>
<dbReference type="InterPro" id="IPR011249">
    <property type="entry name" value="Metalloenz_LuxS/M16"/>
</dbReference>
<dbReference type="InterPro" id="IPR013578">
    <property type="entry name" value="Peptidase_M16C_assoc"/>
</dbReference>
<evidence type="ECO:0000259" key="1">
    <source>
        <dbReference type="SMART" id="SM01264"/>
    </source>
</evidence>
<keyword evidence="3" id="KW-1185">Reference proteome</keyword>
<reference evidence="2 3" key="1">
    <citation type="submission" date="2021-10" db="EMBL/GenBank/DDBJ databases">
        <title>Collection of gut derived symbiotic bacterial strains cultured from healthy donors.</title>
        <authorList>
            <person name="Lin H."/>
            <person name="Littmann E."/>
            <person name="Kohout C."/>
            <person name="Pamer E.G."/>
        </authorList>
    </citation>
    <scope>NUCLEOTIDE SEQUENCE [LARGE SCALE GENOMIC DNA]</scope>
    <source>
        <strain evidence="2 3">DFI.1.165</strain>
    </source>
</reference>
<sequence>MDFSKLTAYEVIEQKTLNDLKSEGALLEHKKSGARILLISNDDDNKVFDIAFRTPTTDSTGVPHIMEHTVLCGSEKFPAKDPFVELVKGSLNTFLNAMTYPDKTVYPVASCNEKDFQNLMDVYMDAVLHPNIYKHEEIFRQEGWSYELEDKDAELTYNGVVYNEMKGAFSSPDGVLDRAILNSLFPDTTYANESGGDPEFIPDLTYEQYLNFHRKYYHPSNSYIYLYGDMDMTEKLEWLDRAYLSAYDAQEVDSEIQLQAPFDEMRDITMEYSIASSESEEDNTYLAYNKVVGTSLDEKLYLAFQILDYALLSAPGAPLKKALVDAGIGKDVSGSYDNGIYQPIFSIIAKNANAVQKQDFIKVIEGTLQNIVENGIDKKALEAGINYHEFRFREADFGGYPKGLMYGLQIYDSWLYDETKPFIHVEALHTFEFLKEQVSTGYFEGLIQSYLLDNSHGSVITVVPDKGRTARMDAQLRQKLQKYKESLSDAEVQQLIEKTALLKGYQDEPSPQEDLEKIPMLTREDISRDIAPIYNEEMALSGVPVIYHEIETNGIGYLDFLFDLSDVPEELLPYVGVLQAVLGIIDTEHYEYGELFNEINVHTGGIGTSLEMYPDVTKVQEKAFKATFEVKTKALYEKLPIAIRMVQEILTCSKLDDEKRLKEILSMVKTRLQMRFLSAGHSVSTVRAMSYKSPLSKFKDMTNGIEFYENISRMEEHFDEEKGALIKNLKYLTELLFRRGNMMLSYTAAKEGLEGLEKEIAGLQEALYSQREPETACVIHCVQKNEGFKTSSKVQFVAEAGNFIDGGAKYTGALQILKVIMSYEYLWMNIRVKGGAYGCMSSFNRIGEGYFVSYRDPNLRKTLETYDGVTEYLKNFTVSERDMTKYIIGTISGIDQPMTPAAKGERSLNLYMNHVSREMIEQERMEILTAQQEDIRALYKVAEAVLANRQICVIGNEAVIEDEKELFTEVKDLF</sequence>
<accession>A0ABS8DE59</accession>
<dbReference type="InterPro" id="IPR011765">
    <property type="entry name" value="Pept_M16_N"/>
</dbReference>
<feature type="domain" description="Peptidase M16C associated" evidence="1">
    <location>
        <begin position="462"/>
        <end position="714"/>
    </location>
</feature>
<proteinExistence type="predicted"/>
<dbReference type="SMART" id="SM01264">
    <property type="entry name" value="M16C_associated"/>
    <property type="match status" value="1"/>
</dbReference>
<dbReference type="InterPro" id="IPR055130">
    <property type="entry name" value="PreP_C"/>
</dbReference>
<dbReference type="PANTHER" id="PTHR43016:SF13">
    <property type="entry name" value="PRESEQUENCE PROTEASE, MITOCHONDRIAL"/>
    <property type="match status" value="1"/>
</dbReference>
<dbReference type="Pfam" id="PF08367">
    <property type="entry name" value="M16C_assoc"/>
    <property type="match status" value="1"/>
</dbReference>
<dbReference type="EMBL" id="JAJCIS010000002">
    <property type="protein sequence ID" value="MCB7386699.1"/>
    <property type="molecule type" value="Genomic_DNA"/>
</dbReference>
<evidence type="ECO:0000313" key="2">
    <source>
        <dbReference type="EMBL" id="MCB7386699.1"/>
    </source>
</evidence>
<name>A0ABS8DE59_9FIRM</name>
<organism evidence="2 3">
    <name type="scientific">Bariatricus massiliensis</name>
    <dbReference type="NCBI Taxonomy" id="1745713"/>
    <lineage>
        <taxon>Bacteria</taxon>
        <taxon>Bacillati</taxon>
        <taxon>Bacillota</taxon>
        <taxon>Clostridia</taxon>
        <taxon>Lachnospirales</taxon>
        <taxon>Lachnospiraceae</taxon>
        <taxon>Bariatricus</taxon>
    </lineage>
</organism>
<gene>
    <name evidence="2" type="ORF">LIZ65_05310</name>
</gene>
<protein>
    <submittedName>
        <fullName evidence="2">Insulinase family protein</fullName>
    </submittedName>
</protein>
<comment type="caution">
    <text evidence="2">The sequence shown here is derived from an EMBL/GenBank/DDBJ whole genome shotgun (WGS) entry which is preliminary data.</text>
</comment>
<dbReference type="PANTHER" id="PTHR43016">
    <property type="entry name" value="PRESEQUENCE PROTEASE"/>
    <property type="match status" value="1"/>
</dbReference>
<dbReference type="SUPFAM" id="SSF63411">
    <property type="entry name" value="LuxS/MPP-like metallohydrolase"/>
    <property type="match status" value="4"/>
</dbReference>